<name>A0A0D7BQB8_9AGAR</name>
<dbReference type="EMBL" id="KN880441">
    <property type="protein sequence ID" value="KIY72718.1"/>
    <property type="molecule type" value="Genomic_DNA"/>
</dbReference>
<organism evidence="1 2">
    <name type="scientific">Cylindrobasidium torrendii FP15055 ss-10</name>
    <dbReference type="NCBI Taxonomy" id="1314674"/>
    <lineage>
        <taxon>Eukaryota</taxon>
        <taxon>Fungi</taxon>
        <taxon>Dikarya</taxon>
        <taxon>Basidiomycota</taxon>
        <taxon>Agaricomycotina</taxon>
        <taxon>Agaricomycetes</taxon>
        <taxon>Agaricomycetidae</taxon>
        <taxon>Agaricales</taxon>
        <taxon>Marasmiineae</taxon>
        <taxon>Physalacriaceae</taxon>
        <taxon>Cylindrobasidium</taxon>
    </lineage>
</organism>
<accession>A0A0D7BQB8</accession>
<protein>
    <submittedName>
        <fullName evidence="1">Uncharacterized protein</fullName>
    </submittedName>
</protein>
<reference evidence="1 2" key="1">
    <citation type="journal article" date="2015" name="Fungal Genet. Biol.">
        <title>Evolution of novel wood decay mechanisms in Agaricales revealed by the genome sequences of Fistulina hepatica and Cylindrobasidium torrendii.</title>
        <authorList>
            <person name="Floudas D."/>
            <person name="Held B.W."/>
            <person name="Riley R."/>
            <person name="Nagy L.G."/>
            <person name="Koehler G."/>
            <person name="Ransdell A.S."/>
            <person name="Younus H."/>
            <person name="Chow J."/>
            <person name="Chiniquy J."/>
            <person name="Lipzen A."/>
            <person name="Tritt A."/>
            <person name="Sun H."/>
            <person name="Haridas S."/>
            <person name="LaButti K."/>
            <person name="Ohm R.A."/>
            <person name="Kues U."/>
            <person name="Blanchette R.A."/>
            <person name="Grigoriev I.V."/>
            <person name="Minto R.E."/>
            <person name="Hibbett D.S."/>
        </authorList>
    </citation>
    <scope>NUCLEOTIDE SEQUENCE [LARGE SCALE GENOMIC DNA]</scope>
    <source>
        <strain evidence="1 2">FP15055 ss-10</strain>
    </source>
</reference>
<sequence>MSVALLAGSQRWRGLRWTLFSRSFVEQPRPTEVIPTSPPNPTFFENEEYAPPSVERISEKGPLERAIHNRDWQLATRLRDEILEDGQRIQPNIAYEKAAVALISRLPSSLQWLRLYPDAQHGPSNPLPTLRSVILASGQSPDVVYQVAMTLAEKGYASIVRDEFIPFLAKSTLPTDQKTTMLSTLQTATLPSLLPARNAYSTSFLEDEDLVDYREFAPTAEQARYRHDSPAVKLARHIRHNRLDLATQLLKELRSLGVPIAPSQVYVQAADAVYQTGKDAEDAVELFISWLELLPYHRDVPFLHMSSLCRHLFWVPSPDLRFVVPFLQIMAEKGFVGIVSRRLKALLYASDETILGVWDHVQISVARYVHLCDTLPPGEGQNSLALRGALNTRTGIARLSYDIHRLQQSMVRFLHKHERTELAKSISQPIDLVALMARVDEDTFTSTVQASELSNSRFTPEVIVQTLPHDTHKTFDNLAQALLYLRSISRVAVIPHIDTVRHFYHHYTLAGRTRALHSLRRRYIKLNPAAASVFLFCAMENSRNIAASRSWDHPYYRTALSIFYYNFNGYGVPMDELRQLAQRKDDGTDDQAAYISVANRAKLWPLPAHAAIVWECLLKCTHAREVDALWDTLLDVTYKTLRSGPAKWRDPTPFCNMFGLFLDRMMQLHGLQRGVDMLNQMQSVGVAPNALHYGKVAAFAAKCKDLETALFILGRLEQLWDAGGAVERIVELPKETSSNIPRPVTAEWLSSLSDDELEHLPPHTRLAFDDPVPAIGDPVRVPIPATPPRDQLFAPSVEVYIGIMRGLLMVRELPTLREVHQRFLKYFIPSDGANVHLDRLYRDWHLVRRGTMFEYGGILRLGARRNEGRIRGEWMLTGKDPAFKARTRIPLSERRQQ</sequence>
<evidence type="ECO:0000313" key="1">
    <source>
        <dbReference type="EMBL" id="KIY72718.1"/>
    </source>
</evidence>
<gene>
    <name evidence="1" type="ORF">CYLTODRAFT_417717</name>
</gene>
<dbReference type="Proteomes" id="UP000054007">
    <property type="component" value="Unassembled WGS sequence"/>
</dbReference>
<dbReference type="AlphaFoldDB" id="A0A0D7BQB8"/>
<evidence type="ECO:0000313" key="2">
    <source>
        <dbReference type="Proteomes" id="UP000054007"/>
    </source>
</evidence>
<dbReference type="STRING" id="1314674.A0A0D7BQB8"/>
<keyword evidence="2" id="KW-1185">Reference proteome</keyword>
<dbReference type="OrthoDB" id="185373at2759"/>
<proteinExistence type="predicted"/>